<dbReference type="AlphaFoldDB" id="A0AB34FDU0"/>
<evidence type="ECO:0000313" key="2">
    <source>
        <dbReference type="EMBL" id="KAJ6437204.1"/>
    </source>
</evidence>
<protein>
    <submittedName>
        <fullName evidence="2">Flavonol synthase/flavanone 3-hydroxylase</fullName>
    </submittedName>
</protein>
<name>A0AB34FDU0_9HYPO</name>
<evidence type="ECO:0000313" key="3">
    <source>
        <dbReference type="Proteomes" id="UP001163105"/>
    </source>
</evidence>
<sequence>MADEYSTKGLPPAPAVSMRTIPMAGLLVDVYGLDELPPAETGAPLTCLWLLHPRTRTRARMADIARRTIYAWNESPLRQQQQQQQCQHGQGSSSFSSSTTTTAAATTASSGHGHDHGKRPRGLIALAFDMPNHGSREVSAAANQSWAGGNAQHALDMAGMVRGAAADAGFLMEVVGAYVGREGCVDAHVALGWSLGGHAAWQAVVGEDRVDAAVVVIGCPDLLGLLTDRASKANLDTGGRPLLGSKYLPPSLIRSLAHHDPRAILFGGAPGASGEAPVPTPPLDPTERERLRPLLDRHLRGKKVLLCSGGADELVPHARTRPVAAVLEDAARGWYADGGLEVRDAVYEGVGHHFSAGMVGDAVEFLVRAVAAGPRARGGVRASS</sequence>
<dbReference type="Gene3D" id="3.40.50.1820">
    <property type="entry name" value="alpha/beta hydrolase"/>
    <property type="match status" value="1"/>
</dbReference>
<comment type="caution">
    <text evidence="2">The sequence shown here is derived from an EMBL/GenBank/DDBJ whole genome shotgun (WGS) entry which is preliminary data.</text>
</comment>
<reference evidence="2" key="1">
    <citation type="submission" date="2023-01" db="EMBL/GenBank/DDBJ databases">
        <title>The growth and conidiation of Purpureocillium lavendulum are regulated by nitrogen source and histone H3K14 acetylation.</title>
        <authorList>
            <person name="Tang P."/>
            <person name="Han J."/>
            <person name="Zhang C."/>
            <person name="Tang P."/>
            <person name="Qi F."/>
            <person name="Zhang K."/>
            <person name="Liang L."/>
        </authorList>
    </citation>
    <scope>NUCLEOTIDE SEQUENCE</scope>
    <source>
        <strain evidence="2">YMF1.00683</strain>
    </source>
</reference>
<evidence type="ECO:0000256" key="1">
    <source>
        <dbReference type="SAM" id="MobiDB-lite"/>
    </source>
</evidence>
<organism evidence="2 3">
    <name type="scientific">Purpureocillium lavendulum</name>
    <dbReference type="NCBI Taxonomy" id="1247861"/>
    <lineage>
        <taxon>Eukaryota</taxon>
        <taxon>Fungi</taxon>
        <taxon>Dikarya</taxon>
        <taxon>Ascomycota</taxon>
        <taxon>Pezizomycotina</taxon>
        <taxon>Sordariomycetes</taxon>
        <taxon>Hypocreomycetidae</taxon>
        <taxon>Hypocreales</taxon>
        <taxon>Ophiocordycipitaceae</taxon>
        <taxon>Purpureocillium</taxon>
    </lineage>
</organism>
<feature type="compositionally biased region" description="Low complexity" evidence="1">
    <location>
        <begin position="80"/>
        <end position="111"/>
    </location>
</feature>
<feature type="region of interest" description="Disordered" evidence="1">
    <location>
        <begin position="80"/>
        <end position="118"/>
    </location>
</feature>
<accession>A0AB34FDU0</accession>
<dbReference type="InterPro" id="IPR029058">
    <property type="entry name" value="AB_hydrolase_fold"/>
</dbReference>
<proteinExistence type="predicted"/>
<dbReference type="EMBL" id="JAQHRD010000013">
    <property type="protein sequence ID" value="KAJ6437204.1"/>
    <property type="molecule type" value="Genomic_DNA"/>
</dbReference>
<dbReference type="Proteomes" id="UP001163105">
    <property type="component" value="Unassembled WGS sequence"/>
</dbReference>
<keyword evidence="3" id="KW-1185">Reference proteome</keyword>
<gene>
    <name evidence="2" type="ORF">O9K51_10174</name>
</gene>
<dbReference type="SUPFAM" id="SSF53474">
    <property type="entry name" value="alpha/beta-Hydrolases"/>
    <property type="match status" value="1"/>
</dbReference>